<dbReference type="PROSITE" id="PS51781">
    <property type="entry name" value="SH3B"/>
    <property type="match status" value="1"/>
</dbReference>
<evidence type="ECO:0000259" key="1">
    <source>
        <dbReference type="PROSITE" id="PS51781"/>
    </source>
</evidence>
<protein>
    <recommendedName>
        <fullName evidence="1">SH3b domain-containing protein</fullName>
    </recommendedName>
</protein>
<evidence type="ECO:0000313" key="2">
    <source>
        <dbReference type="EMBL" id="MBB5720700.1"/>
    </source>
</evidence>
<gene>
    <name evidence="2" type="ORF">FHS72_000304</name>
</gene>
<sequence length="150" mass="15738">MGKFIIVSFFALGFAFYEFSGGADFVPESRVGVADAAGVQPVELTRDVAVSRSNAASLIALNPTVTPVSLSTTPATTIPVAPPAVLDIRAVAGARVNMRQGPSTSFDVVNTLDRGTQTQVLEINAEGWARVEVVTTGQIGWMAERLLTDG</sequence>
<organism evidence="2 3">
    <name type="scientific">Yoonia ponticola</name>
    <dbReference type="NCBI Taxonomy" id="1524255"/>
    <lineage>
        <taxon>Bacteria</taxon>
        <taxon>Pseudomonadati</taxon>
        <taxon>Pseudomonadota</taxon>
        <taxon>Alphaproteobacteria</taxon>
        <taxon>Rhodobacterales</taxon>
        <taxon>Paracoccaceae</taxon>
        <taxon>Yoonia</taxon>
    </lineage>
</organism>
<accession>A0A7W9EY30</accession>
<dbReference type="Pfam" id="PF08239">
    <property type="entry name" value="SH3_3"/>
    <property type="match status" value="1"/>
</dbReference>
<dbReference type="RefSeq" id="WP_183524480.1">
    <property type="nucleotide sequence ID" value="NZ_JACIJM010000001.1"/>
</dbReference>
<dbReference type="InterPro" id="IPR003646">
    <property type="entry name" value="SH3-like_bac-type"/>
</dbReference>
<feature type="domain" description="SH3b" evidence="1">
    <location>
        <begin position="86"/>
        <end position="150"/>
    </location>
</feature>
<keyword evidence="3" id="KW-1185">Reference proteome</keyword>
<evidence type="ECO:0000313" key="3">
    <source>
        <dbReference type="Proteomes" id="UP000535415"/>
    </source>
</evidence>
<comment type="caution">
    <text evidence="2">The sequence shown here is derived from an EMBL/GenBank/DDBJ whole genome shotgun (WGS) entry which is preliminary data.</text>
</comment>
<dbReference type="EMBL" id="JACIJM010000001">
    <property type="protein sequence ID" value="MBB5720700.1"/>
    <property type="molecule type" value="Genomic_DNA"/>
</dbReference>
<dbReference type="Proteomes" id="UP000535415">
    <property type="component" value="Unassembled WGS sequence"/>
</dbReference>
<proteinExistence type="predicted"/>
<dbReference type="AlphaFoldDB" id="A0A7W9EY30"/>
<dbReference type="Gene3D" id="2.30.30.40">
    <property type="entry name" value="SH3 Domains"/>
    <property type="match status" value="1"/>
</dbReference>
<name>A0A7W9EY30_9RHOB</name>
<reference evidence="2 3" key="1">
    <citation type="submission" date="2020-08" db="EMBL/GenBank/DDBJ databases">
        <title>Genomic Encyclopedia of Type Strains, Phase IV (KMG-IV): sequencing the most valuable type-strain genomes for metagenomic binning, comparative biology and taxonomic classification.</title>
        <authorList>
            <person name="Goeker M."/>
        </authorList>
    </citation>
    <scope>NUCLEOTIDE SEQUENCE [LARGE SCALE GENOMIC DNA]</scope>
    <source>
        <strain evidence="2 3">DSM 101064</strain>
    </source>
</reference>
<dbReference type="SMART" id="SM00287">
    <property type="entry name" value="SH3b"/>
    <property type="match status" value="1"/>
</dbReference>